<evidence type="ECO:0000256" key="2">
    <source>
        <dbReference type="ARBA" id="ARBA00022692"/>
    </source>
</evidence>
<proteinExistence type="predicted"/>
<reference evidence="8" key="1">
    <citation type="journal article" date="2019" name="Int. J. Syst. Evol. Microbiol.">
        <title>The Global Catalogue of Microorganisms (GCM) 10K type strain sequencing project: providing services to taxonomists for standard genome sequencing and annotation.</title>
        <authorList>
            <consortium name="The Broad Institute Genomics Platform"/>
            <consortium name="The Broad Institute Genome Sequencing Center for Infectious Disease"/>
            <person name="Wu L."/>
            <person name="Ma J."/>
        </authorList>
    </citation>
    <scope>NUCLEOTIDE SEQUENCE [LARGE SCALE GENOMIC DNA]</scope>
    <source>
        <strain evidence="8">CGMCC 1.10832</strain>
    </source>
</reference>
<comment type="caution">
    <text evidence="7">The sequence shown here is derived from an EMBL/GenBank/DDBJ whole genome shotgun (WGS) entry which is preliminary data.</text>
</comment>
<keyword evidence="2 5" id="KW-0812">Transmembrane</keyword>
<protein>
    <recommendedName>
        <fullName evidence="6">TM2 domain-containing protein</fullName>
    </recommendedName>
</protein>
<feature type="domain" description="TM2" evidence="6">
    <location>
        <begin position="2"/>
        <end position="51"/>
    </location>
</feature>
<dbReference type="InterPro" id="IPR050932">
    <property type="entry name" value="TM2D1-3-like"/>
</dbReference>
<evidence type="ECO:0000313" key="7">
    <source>
        <dbReference type="EMBL" id="GGC24121.1"/>
    </source>
</evidence>
<accession>A0ABQ1LI90</accession>
<dbReference type="RefSeq" id="WP_188460395.1">
    <property type="nucleotide sequence ID" value="NZ_BAABHU010000002.1"/>
</dbReference>
<keyword evidence="4 5" id="KW-0472">Membrane</keyword>
<keyword evidence="3 5" id="KW-1133">Transmembrane helix</keyword>
<evidence type="ECO:0000256" key="1">
    <source>
        <dbReference type="ARBA" id="ARBA00004141"/>
    </source>
</evidence>
<gene>
    <name evidence="7" type="ORF">GCM10011506_06700</name>
</gene>
<keyword evidence="8" id="KW-1185">Reference proteome</keyword>
<evidence type="ECO:0000256" key="3">
    <source>
        <dbReference type="ARBA" id="ARBA00022989"/>
    </source>
</evidence>
<evidence type="ECO:0000259" key="6">
    <source>
        <dbReference type="Pfam" id="PF05154"/>
    </source>
</evidence>
<dbReference type="Pfam" id="PF05154">
    <property type="entry name" value="TM2"/>
    <property type="match status" value="1"/>
</dbReference>
<evidence type="ECO:0000256" key="4">
    <source>
        <dbReference type="ARBA" id="ARBA00023136"/>
    </source>
</evidence>
<feature type="transmembrane region" description="Helical" evidence="5">
    <location>
        <begin position="31"/>
        <end position="56"/>
    </location>
</feature>
<evidence type="ECO:0000256" key="5">
    <source>
        <dbReference type="SAM" id="Phobius"/>
    </source>
</evidence>
<dbReference type="PANTHER" id="PTHR21016:SF25">
    <property type="entry name" value="TM2 DOMAIN-CONTAINING PROTEIN DDB_G0277895-RELATED"/>
    <property type="match status" value="1"/>
</dbReference>
<dbReference type="EMBL" id="BMEC01000002">
    <property type="protein sequence ID" value="GGC24121.1"/>
    <property type="molecule type" value="Genomic_DNA"/>
</dbReference>
<dbReference type="Proteomes" id="UP000636010">
    <property type="component" value="Unassembled WGS sequence"/>
</dbReference>
<sequence length="643" mass="75573">MKSKTTAAILAFFLGGFGVHRFYLGQPILGIVYLLLCWTFIPVFVGLIDFIVLLSYSDQKFNSKYNKTNQKTRHFQPVSNPNKGKANTDDLVNLTSRKVGSNTTEMTIDLNEENLVALFKEKQKQREAEIRNFNYVLMQIQRQGLQLLESINILNTTKNLDTLIGRYDFVSKMYDDFVKASHNKRYISDIQVAIDQYKSMYYDRILKDYELQLLVRPDHENLTDYYSDCLFNCFNGFYKEQLEQIENLKRDDAKQRRKEKVVEIADMTISEFDKNGSDNDRFKPMLNSLREIIDNLDSRERKPLAETKELNNPIVINPKSTFELTLYNANQKEIKKAIQILRDDNIWNKEKDLLPLFTAHNIKCKEIEDYISEYKPQYHKFIEQAKAKSDEYKSASEMDRLDIENEFIEEAINNLYEKAACELDILFEGSDIPETFDDELIKEYGFETISKYIGFSYRKDKIISNWERTEFEDLLKADLAISGSDLPNEEVLFSLTLKTLNKIAEKEEGLFKRKQKAVDYLKENPKLLDNIGKHVSTRSMFKIKPLPEKFKNIDLDSLSASWSYVKEYIRLLTHTYRDSERCTEDIKGDKSWIKGFRVEKHEDFVPDFICQRARKECDKKYSKNRPPKLPFHVGCNCNLRKEI</sequence>
<evidence type="ECO:0000313" key="8">
    <source>
        <dbReference type="Proteomes" id="UP000636010"/>
    </source>
</evidence>
<dbReference type="InterPro" id="IPR007829">
    <property type="entry name" value="TM2"/>
</dbReference>
<name>A0ABQ1LI90_9BACT</name>
<organism evidence="7 8">
    <name type="scientific">Marivirga lumbricoides</name>
    <dbReference type="NCBI Taxonomy" id="1046115"/>
    <lineage>
        <taxon>Bacteria</taxon>
        <taxon>Pseudomonadati</taxon>
        <taxon>Bacteroidota</taxon>
        <taxon>Cytophagia</taxon>
        <taxon>Cytophagales</taxon>
        <taxon>Marivirgaceae</taxon>
        <taxon>Marivirga</taxon>
    </lineage>
</organism>
<dbReference type="PANTHER" id="PTHR21016">
    <property type="entry name" value="BETA-AMYLOID BINDING PROTEIN-RELATED"/>
    <property type="match status" value="1"/>
</dbReference>
<comment type="subcellular location">
    <subcellularLocation>
        <location evidence="1">Membrane</location>
        <topology evidence="1">Multi-pass membrane protein</topology>
    </subcellularLocation>
</comment>